<dbReference type="Proteomes" id="UP000271098">
    <property type="component" value="Unassembled WGS sequence"/>
</dbReference>
<dbReference type="OrthoDB" id="5402974at2759"/>
<dbReference type="SUPFAM" id="SSF46785">
    <property type="entry name" value="Winged helix' DNA-binding domain"/>
    <property type="match status" value="1"/>
</dbReference>
<protein>
    <submittedName>
        <fullName evidence="8">Fork-head domain-containing protein</fullName>
    </submittedName>
</protein>
<dbReference type="PROSITE" id="PS00658">
    <property type="entry name" value="FORK_HEAD_2"/>
    <property type="match status" value="1"/>
</dbReference>
<sequence length="217" mass="25007">MIYFCTSLSLFLQYIDARFPYYRNCDPKRRQGWQNSIRHNLSLNDCFIKKARDGIGPANDRKGNFWTLSPDSANMFDNGNFKRSIIRCIDYLDHLHSRSENSTSLASKFLGNRLLVNPPTMFHLPEDYSSPCNICWAAPVDQKPIPIPNCSPGSLLTIHPSPAVINYRSNEEVNVPVPQWTTNHQQLLPPIQTLEQQQQQQQSPPNIIYERLDEYPS</sequence>
<comment type="subcellular location">
    <subcellularLocation>
        <location evidence="3">Nucleus</location>
    </subcellularLocation>
</comment>
<evidence type="ECO:0000256" key="3">
    <source>
        <dbReference type="PROSITE-ProRule" id="PRU00089"/>
    </source>
</evidence>
<feature type="signal peptide" evidence="4">
    <location>
        <begin position="1"/>
        <end position="17"/>
    </location>
</feature>
<gene>
    <name evidence="6" type="ORF">GPUH_LOCUS19520</name>
</gene>
<dbReference type="InterPro" id="IPR036388">
    <property type="entry name" value="WH-like_DNA-bd_sf"/>
</dbReference>
<reference evidence="8" key="1">
    <citation type="submission" date="2016-06" db="UniProtKB">
        <authorList>
            <consortium name="WormBaseParasite"/>
        </authorList>
    </citation>
    <scope>IDENTIFICATION</scope>
</reference>
<evidence type="ECO:0000256" key="2">
    <source>
        <dbReference type="ARBA" id="ARBA00023242"/>
    </source>
</evidence>
<evidence type="ECO:0000256" key="1">
    <source>
        <dbReference type="ARBA" id="ARBA00023125"/>
    </source>
</evidence>
<dbReference type="InterPro" id="IPR036390">
    <property type="entry name" value="WH_DNA-bd_sf"/>
</dbReference>
<dbReference type="GO" id="GO:0009653">
    <property type="term" value="P:anatomical structure morphogenesis"/>
    <property type="evidence" value="ECO:0007669"/>
    <property type="project" value="TreeGrafter"/>
</dbReference>
<keyword evidence="7" id="KW-1185">Reference proteome</keyword>
<dbReference type="GO" id="GO:0000981">
    <property type="term" value="F:DNA-binding transcription factor activity, RNA polymerase II-specific"/>
    <property type="evidence" value="ECO:0007669"/>
    <property type="project" value="TreeGrafter"/>
</dbReference>
<dbReference type="PANTHER" id="PTHR11829">
    <property type="entry name" value="FORKHEAD BOX PROTEIN"/>
    <property type="match status" value="1"/>
</dbReference>
<dbReference type="AlphaFoldDB" id="A0A183EEX9"/>
<dbReference type="InterPro" id="IPR001766">
    <property type="entry name" value="Fork_head_dom"/>
</dbReference>
<dbReference type="GO" id="GO:0005634">
    <property type="term" value="C:nucleus"/>
    <property type="evidence" value="ECO:0007669"/>
    <property type="project" value="UniProtKB-SubCell"/>
</dbReference>
<dbReference type="GO" id="GO:0000978">
    <property type="term" value="F:RNA polymerase II cis-regulatory region sequence-specific DNA binding"/>
    <property type="evidence" value="ECO:0007669"/>
    <property type="project" value="TreeGrafter"/>
</dbReference>
<keyword evidence="2 3" id="KW-0539">Nucleus</keyword>
<feature type="chain" id="PRO_5043139130" evidence="4">
    <location>
        <begin position="18"/>
        <end position="217"/>
    </location>
</feature>
<reference evidence="6 7" key="2">
    <citation type="submission" date="2018-11" db="EMBL/GenBank/DDBJ databases">
        <authorList>
            <consortium name="Pathogen Informatics"/>
        </authorList>
    </citation>
    <scope>NUCLEOTIDE SEQUENCE [LARGE SCALE GENOMIC DNA]</scope>
</reference>
<evidence type="ECO:0000313" key="7">
    <source>
        <dbReference type="Proteomes" id="UP000271098"/>
    </source>
</evidence>
<dbReference type="InterPro" id="IPR030456">
    <property type="entry name" value="TF_fork_head_CS_2"/>
</dbReference>
<dbReference type="Gene3D" id="1.10.10.10">
    <property type="entry name" value="Winged helix-like DNA-binding domain superfamily/Winged helix DNA-binding domain"/>
    <property type="match status" value="1"/>
</dbReference>
<dbReference type="PRINTS" id="PR00053">
    <property type="entry name" value="FORKHEAD"/>
</dbReference>
<dbReference type="WBParaSite" id="GPUH_0001954501-mRNA-1">
    <property type="protein sequence ID" value="GPUH_0001954501-mRNA-1"/>
    <property type="gene ID" value="GPUH_0001954501"/>
</dbReference>
<dbReference type="GO" id="GO:0030154">
    <property type="term" value="P:cell differentiation"/>
    <property type="evidence" value="ECO:0007669"/>
    <property type="project" value="TreeGrafter"/>
</dbReference>
<name>A0A183EEX9_9BILA</name>
<accession>A0A183EEX9</accession>
<keyword evidence="4" id="KW-0732">Signal</keyword>
<evidence type="ECO:0000259" key="5">
    <source>
        <dbReference type="PROSITE" id="PS50039"/>
    </source>
</evidence>
<feature type="domain" description="Fork-head" evidence="5">
    <location>
        <begin position="7"/>
        <end position="83"/>
    </location>
</feature>
<feature type="DNA-binding region" description="Fork-head" evidence="3">
    <location>
        <begin position="7"/>
        <end position="83"/>
    </location>
</feature>
<dbReference type="EMBL" id="UYRT01088663">
    <property type="protein sequence ID" value="VDN34001.1"/>
    <property type="molecule type" value="Genomic_DNA"/>
</dbReference>
<keyword evidence="1 3" id="KW-0238">DNA-binding</keyword>
<organism evidence="8">
    <name type="scientific">Gongylonema pulchrum</name>
    <dbReference type="NCBI Taxonomy" id="637853"/>
    <lineage>
        <taxon>Eukaryota</taxon>
        <taxon>Metazoa</taxon>
        <taxon>Ecdysozoa</taxon>
        <taxon>Nematoda</taxon>
        <taxon>Chromadorea</taxon>
        <taxon>Rhabditida</taxon>
        <taxon>Spirurina</taxon>
        <taxon>Spiruromorpha</taxon>
        <taxon>Spiruroidea</taxon>
        <taxon>Gongylonematidae</taxon>
        <taxon>Gongylonema</taxon>
    </lineage>
</organism>
<evidence type="ECO:0000256" key="4">
    <source>
        <dbReference type="SAM" id="SignalP"/>
    </source>
</evidence>
<dbReference type="InterPro" id="IPR050211">
    <property type="entry name" value="FOX_domain-containing"/>
</dbReference>
<dbReference type="Pfam" id="PF00250">
    <property type="entry name" value="Forkhead"/>
    <property type="match status" value="1"/>
</dbReference>
<dbReference type="PROSITE" id="PS50039">
    <property type="entry name" value="FORK_HEAD_3"/>
    <property type="match status" value="1"/>
</dbReference>
<dbReference type="PANTHER" id="PTHR11829:SF388">
    <property type="entry name" value="FORK HEAD DOMAIN-CONTAINING PROTEIN L1-RELATED"/>
    <property type="match status" value="1"/>
</dbReference>
<proteinExistence type="predicted"/>
<dbReference type="SMART" id="SM00339">
    <property type="entry name" value="FH"/>
    <property type="match status" value="1"/>
</dbReference>
<evidence type="ECO:0000313" key="6">
    <source>
        <dbReference type="EMBL" id="VDN34001.1"/>
    </source>
</evidence>
<evidence type="ECO:0000313" key="8">
    <source>
        <dbReference type="WBParaSite" id="GPUH_0001954501-mRNA-1"/>
    </source>
</evidence>